<sequence>MDSIVTHKSEVSSEEFSIYKWFVHSLVVTGTGHKFFICSWKLRTQFEEEILDILSLLKNSPIRSFKGEPYIKSAGLASKTSLRLVLRPRSTVGIYSGHLVNSKSDTKYKDSKNRLLNLFKESESLRIKWLLTGIELGDRKSSQLLQKLKTAITSDISENLSKTLRLEKLPDPIKNILVVSDAN</sequence>
<dbReference type="PANTHER" id="PTHR33327">
    <property type="entry name" value="ENDONUCLEASE"/>
    <property type="match status" value="1"/>
</dbReference>
<comment type="caution">
    <text evidence="1">The sequence shown here is derived from an EMBL/GenBank/DDBJ whole genome shotgun (WGS) entry which is preliminary data.</text>
</comment>
<protein>
    <submittedName>
        <fullName evidence="1">Transposon Ty3-I Gag-Pol polyprotein</fullName>
    </submittedName>
</protein>
<organism evidence="1 2">
    <name type="scientific">Trichonephila clavipes</name>
    <name type="common">Golden silk orbweaver</name>
    <name type="synonym">Nephila clavipes</name>
    <dbReference type="NCBI Taxonomy" id="2585209"/>
    <lineage>
        <taxon>Eukaryota</taxon>
        <taxon>Metazoa</taxon>
        <taxon>Ecdysozoa</taxon>
        <taxon>Arthropoda</taxon>
        <taxon>Chelicerata</taxon>
        <taxon>Arachnida</taxon>
        <taxon>Araneae</taxon>
        <taxon>Araneomorphae</taxon>
        <taxon>Entelegynae</taxon>
        <taxon>Araneoidea</taxon>
        <taxon>Nephilidae</taxon>
        <taxon>Trichonephila</taxon>
    </lineage>
</organism>
<dbReference type="PANTHER" id="PTHR33327:SF3">
    <property type="entry name" value="RNA-DIRECTED DNA POLYMERASE"/>
    <property type="match status" value="1"/>
</dbReference>
<gene>
    <name evidence="1" type="primary">TY3B-I_673</name>
    <name evidence="1" type="ORF">TNCV_482491</name>
</gene>
<name>A0A8X6VI41_TRICX</name>
<proteinExistence type="predicted"/>
<dbReference type="EMBL" id="BMAU01021264">
    <property type="protein sequence ID" value="GFY06845.1"/>
    <property type="molecule type" value="Genomic_DNA"/>
</dbReference>
<dbReference type="AlphaFoldDB" id="A0A8X6VI41"/>
<accession>A0A8X6VI41</accession>
<reference evidence="1" key="1">
    <citation type="submission" date="2020-08" db="EMBL/GenBank/DDBJ databases">
        <title>Multicomponent nature underlies the extraordinary mechanical properties of spider dragline silk.</title>
        <authorList>
            <person name="Kono N."/>
            <person name="Nakamura H."/>
            <person name="Mori M."/>
            <person name="Yoshida Y."/>
            <person name="Ohtoshi R."/>
            <person name="Malay A.D."/>
            <person name="Moran D.A.P."/>
            <person name="Tomita M."/>
            <person name="Numata K."/>
            <person name="Arakawa K."/>
        </authorList>
    </citation>
    <scope>NUCLEOTIDE SEQUENCE</scope>
</reference>
<evidence type="ECO:0000313" key="1">
    <source>
        <dbReference type="EMBL" id="GFY06845.1"/>
    </source>
</evidence>
<dbReference type="Proteomes" id="UP000887159">
    <property type="component" value="Unassembled WGS sequence"/>
</dbReference>
<evidence type="ECO:0000313" key="2">
    <source>
        <dbReference type="Proteomes" id="UP000887159"/>
    </source>
</evidence>
<keyword evidence="2" id="KW-1185">Reference proteome</keyword>